<accession>A0A1J5RP38</accession>
<dbReference type="GO" id="GO:0005509">
    <property type="term" value="F:calcium ion binding"/>
    <property type="evidence" value="ECO:0007669"/>
    <property type="project" value="InterPro"/>
</dbReference>
<dbReference type="EC" id="3.2.1.4" evidence="3"/>
<dbReference type="Pfam" id="PF05345">
    <property type="entry name" value="He_PIG"/>
    <property type="match status" value="9"/>
</dbReference>
<dbReference type="CDD" id="cd00096">
    <property type="entry name" value="Ig"/>
    <property type="match status" value="1"/>
</dbReference>
<dbReference type="GO" id="GO:0008810">
    <property type="term" value="F:cellulase activity"/>
    <property type="evidence" value="ECO:0007669"/>
    <property type="project" value="UniProtKB-EC"/>
</dbReference>
<evidence type="ECO:0000313" key="3">
    <source>
        <dbReference type="EMBL" id="OIQ98016.1"/>
    </source>
</evidence>
<dbReference type="SUPFAM" id="SSF49313">
    <property type="entry name" value="Cadherin-like"/>
    <property type="match status" value="9"/>
</dbReference>
<protein>
    <submittedName>
        <fullName evidence="3">Endoglucanase C</fullName>
        <ecNumber evidence="3">3.2.1.4</ecNumber>
    </submittedName>
</protein>
<dbReference type="InterPro" id="IPR007110">
    <property type="entry name" value="Ig-like_dom"/>
</dbReference>
<organism evidence="3">
    <name type="scientific">mine drainage metagenome</name>
    <dbReference type="NCBI Taxonomy" id="410659"/>
    <lineage>
        <taxon>unclassified sequences</taxon>
        <taxon>metagenomes</taxon>
        <taxon>ecological metagenomes</taxon>
    </lineage>
</organism>
<dbReference type="Gene3D" id="2.60.40.10">
    <property type="entry name" value="Immunoglobulins"/>
    <property type="match status" value="10"/>
</dbReference>
<name>A0A1J5RP38_9ZZZZ</name>
<comment type="caution">
    <text evidence="3">The sequence shown here is derived from an EMBL/GenBank/DDBJ whole genome shotgun (WGS) entry which is preliminary data.</text>
</comment>
<dbReference type="Pfam" id="PF13927">
    <property type="entry name" value="Ig_3"/>
    <property type="match status" value="1"/>
</dbReference>
<feature type="domain" description="Ig-like" evidence="2">
    <location>
        <begin position="380"/>
        <end position="483"/>
    </location>
</feature>
<dbReference type="GO" id="GO:0030424">
    <property type="term" value="C:axon"/>
    <property type="evidence" value="ECO:0007669"/>
    <property type="project" value="TreeGrafter"/>
</dbReference>
<proteinExistence type="predicted"/>
<dbReference type="PANTHER" id="PTHR10075:SF100">
    <property type="entry name" value="FASCICLIN-2"/>
    <property type="match status" value="1"/>
</dbReference>
<dbReference type="InterPro" id="IPR013783">
    <property type="entry name" value="Ig-like_fold"/>
</dbReference>
<dbReference type="InterPro" id="IPR003599">
    <property type="entry name" value="Ig_sub"/>
</dbReference>
<evidence type="ECO:0000256" key="1">
    <source>
        <dbReference type="ARBA" id="ARBA00023319"/>
    </source>
</evidence>
<dbReference type="InterPro" id="IPR036179">
    <property type="entry name" value="Ig-like_dom_sf"/>
</dbReference>
<dbReference type="GO" id="GO:0007156">
    <property type="term" value="P:homophilic cell adhesion via plasma membrane adhesion molecules"/>
    <property type="evidence" value="ECO:0007669"/>
    <property type="project" value="TreeGrafter"/>
</dbReference>
<dbReference type="GO" id="GO:0070593">
    <property type="term" value="P:dendrite self-avoidance"/>
    <property type="evidence" value="ECO:0007669"/>
    <property type="project" value="TreeGrafter"/>
</dbReference>
<gene>
    <name evidence="3" type="primary">cenC_5</name>
    <name evidence="3" type="ORF">GALL_199370</name>
</gene>
<dbReference type="GO" id="GO:0007411">
    <property type="term" value="P:axon guidance"/>
    <property type="evidence" value="ECO:0007669"/>
    <property type="project" value="TreeGrafter"/>
</dbReference>
<dbReference type="SUPFAM" id="SSF48726">
    <property type="entry name" value="Immunoglobulin"/>
    <property type="match status" value="1"/>
</dbReference>
<keyword evidence="3" id="KW-0326">Glycosidase</keyword>
<dbReference type="InterPro" id="IPR015919">
    <property type="entry name" value="Cadherin-like_sf"/>
</dbReference>
<evidence type="ECO:0000259" key="2">
    <source>
        <dbReference type="PROSITE" id="PS50835"/>
    </source>
</evidence>
<sequence length="1535" mass="149476">MKSMRTSLFPFLAVLMTLTCVQTRADSMASIAITPATGAVTLVPQWAIGGSLAGFHFMAQDLSLGGGASQFYSIKGTPIPAGGDITAFAHYIAASGAATNHADIGSKLTPDSYSALTSADPDIGYGAVNFYLIHHKTTGDYFTVIVPSSGTASAVTDLKPMDGPGGPGTLGTSGYFGLTFAAANLGYGLNMFYYLRTDPVTGNTKFGTLDPALLGTSADKFDLGMGGFNALEFTGTDVGFGTDKMYYLRLDPVTGFTILGMLDPVTGRVSDVANLGSIYSTLTFVPGDVGFGSNHFYTTGAVNTTWQSVSFAAIADRAISAGSFAVTPSASSGLPITLKVVSGSTGAASISGPVAGVFTVTPTAPGVITLQATQTGQLAPTAYEYNMLRQSFTATGTTLLGITTQPTSQTAVIGTNSTISVVATGTSTVTYQWRKGGANIAGNASATTATLTLANVQSTDAGSYDVVVSNTSGSVLSDTILLTVVNAAPIVTNSPLTAAGTVGSAFTFTITASGTPTSYTASPLPAGLVLNATTGAITGTPTTVGTTSVLLGATNATGTGNATLTVSVAAAGVAPIIANSPLTAAGTVGTPFSFTITASGTPTGYTATPLPAGLSVNATTGAITGTPTAVGTTSVLLGATNATGTGNATLTVTVAAAGVAPIITNSPLTAAGTVGTPFSFAITASGTPASYTATPLPAGLTLNATTGTITGTPTTVGTTAVLLGATNATGTGNATLTVTVAAAGVAPIITNSPLTAAGTVGIPFSFTITASGTPTAYTASPLPAGLTLNATTGTITGTPTAVGTASVLLGATNATGTGNATLVVTVAAAGVAPIIANSPLTAAGTVGTPFSFTIAASGTPTAYSATPLPAGLVLNATTGAITGTPTATGTTSVLLGATNATGTGNATLTVTVAAAGVAPIVTNSPLTAAGTVGTAFSFTITASGTPTAYSASPLPEGLVVNATTGVITGTPTAVGTTAVLLGATNPTGTGNATLVVTVAAAGVAPIITNSPLTAAGTVGTAFSYTITASGSPTSYSATPLPAGLTINTVTGTITGTPTAAGTTSVLVGADNATGTGIATVTITVATAGTPPVIANDPLTVGGSVGTPFGFTITASGTPTSYSANPLPAGLVFNSATGTISGIPSAIGITQVDLGATNAAGTGNAMVTITIGAAGIAPIITNYPLAVTGTIGKPFSFTITASGAPLSFQASPLPSGLVINTTTGVITGIPTAVAESAVLVSASNAAGTGHAILMIKVVPVPRSWISVFSARAMCGPGDKVLIVGFYESGGSENVLVRAIGPGMIPYGVPNAIVDPKLTIFGGSSEQATNDNWEMGSNGQPDGAAIAAAAAKVGAFSLASGSKDASLLFSAQEGVPTTCLIEPNTTPGDTLAELYDTDNGLGGQITSVSARMQVAGAGFTSTVGLVIAGDAPKTLLVRGVGPTLATFGVSGVIADPVITLFSGNVVTQIATNDNWEVGDTTAAQLRQVAAQTGAFPLPAGSKDAALLVTLQPGTYTVQVTGVNGATGVVLLEFYVVD</sequence>
<dbReference type="PANTHER" id="PTHR10075">
    <property type="entry name" value="BASIGIN RELATED"/>
    <property type="match status" value="1"/>
</dbReference>
<keyword evidence="1" id="KW-0393">Immunoglobulin domain</keyword>
<reference evidence="3" key="1">
    <citation type="submission" date="2016-10" db="EMBL/GenBank/DDBJ databases">
        <title>Sequence of Gallionella enrichment culture.</title>
        <authorList>
            <person name="Poehlein A."/>
            <person name="Muehling M."/>
            <person name="Daniel R."/>
        </authorList>
    </citation>
    <scope>NUCLEOTIDE SEQUENCE</scope>
</reference>
<dbReference type="PROSITE" id="PS50835">
    <property type="entry name" value="IG_LIKE"/>
    <property type="match status" value="1"/>
</dbReference>
<dbReference type="SMART" id="SM00409">
    <property type="entry name" value="IG"/>
    <property type="match status" value="1"/>
</dbReference>
<dbReference type="GO" id="GO:0098632">
    <property type="term" value="F:cell-cell adhesion mediator activity"/>
    <property type="evidence" value="ECO:0007669"/>
    <property type="project" value="TreeGrafter"/>
</dbReference>
<dbReference type="EMBL" id="MLJW01000124">
    <property type="protein sequence ID" value="OIQ98016.1"/>
    <property type="molecule type" value="Genomic_DNA"/>
</dbReference>
<keyword evidence="3" id="KW-0378">Hydrolase</keyword>
<dbReference type="GO" id="GO:0005886">
    <property type="term" value="C:plasma membrane"/>
    <property type="evidence" value="ECO:0007669"/>
    <property type="project" value="TreeGrafter"/>
</dbReference>